<dbReference type="GO" id="GO:0005375">
    <property type="term" value="F:copper ion transmembrane transporter activity"/>
    <property type="evidence" value="ECO:0007669"/>
    <property type="project" value="UniProtKB-UniRule"/>
</dbReference>
<feature type="compositionally biased region" description="Low complexity" evidence="5">
    <location>
        <begin position="38"/>
        <end position="53"/>
    </location>
</feature>
<feature type="transmembrane region" description="Helical" evidence="4">
    <location>
        <begin position="236"/>
        <end position="252"/>
    </location>
</feature>
<comment type="subcellular location">
    <subcellularLocation>
        <location evidence="4">Membrane</location>
        <topology evidence="4">Multi-pass membrane protein</topology>
    </subcellularLocation>
</comment>
<keyword evidence="4" id="KW-0186">Copper</keyword>
<evidence type="ECO:0000256" key="1">
    <source>
        <dbReference type="ARBA" id="ARBA00022692"/>
    </source>
</evidence>
<evidence type="ECO:0000313" key="6">
    <source>
        <dbReference type="EMBL" id="KNE99615.1"/>
    </source>
</evidence>
<dbReference type="InterPro" id="IPR007274">
    <property type="entry name" value="Cop_transporter"/>
</dbReference>
<feature type="transmembrane region" description="Helical" evidence="4">
    <location>
        <begin position="114"/>
        <end position="139"/>
    </location>
</feature>
<reference evidence="7" key="1">
    <citation type="submission" date="2014-03" db="EMBL/GenBank/DDBJ databases">
        <title>The Genome Sequence of Puccinia striiformis f. sp. tritici PST-78.</title>
        <authorList>
            <consortium name="The Broad Institute Genome Sequencing Platform"/>
            <person name="Cuomo C."/>
            <person name="Hulbert S."/>
            <person name="Chen X."/>
            <person name="Walker B."/>
            <person name="Young S.K."/>
            <person name="Zeng Q."/>
            <person name="Gargeya S."/>
            <person name="Fitzgerald M."/>
            <person name="Haas B."/>
            <person name="Abouelleil A."/>
            <person name="Alvarado L."/>
            <person name="Arachchi H.M."/>
            <person name="Berlin A.M."/>
            <person name="Chapman S.B."/>
            <person name="Goldberg J."/>
            <person name="Griggs A."/>
            <person name="Gujja S."/>
            <person name="Hansen M."/>
            <person name="Howarth C."/>
            <person name="Imamovic A."/>
            <person name="Larimer J."/>
            <person name="McCowan C."/>
            <person name="Montmayeur A."/>
            <person name="Murphy C."/>
            <person name="Neiman D."/>
            <person name="Pearson M."/>
            <person name="Priest M."/>
            <person name="Roberts A."/>
            <person name="Saif S."/>
            <person name="Shea T."/>
            <person name="Sisk P."/>
            <person name="Sykes S."/>
            <person name="Wortman J."/>
            <person name="Nusbaum C."/>
            <person name="Birren B."/>
        </authorList>
    </citation>
    <scope>NUCLEOTIDE SEQUENCE [LARGE SCALE GENOMIC DNA]</scope>
    <source>
        <strain evidence="7">race PST-78</strain>
    </source>
</reference>
<protein>
    <recommendedName>
        <fullName evidence="4">Copper transport protein</fullName>
    </recommendedName>
</protein>
<comment type="caution">
    <text evidence="6">The sequence shown here is derived from an EMBL/GenBank/DDBJ whole genome shotgun (WGS) entry which is preliminary data.</text>
</comment>
<organism evidence="6 7">
    <name type="scientific">Puccinia striiformis f. sp. tritici PST-78</name>
    <dbReference type="NCBI Taxonomy" id="1165861"/>
    <lineage>
        <taxon>Eukaryota</taxon>
        <taxon>Fungi</taxon>
        <taxon>Dikarya</taxon>
        <taxon>Basidiomycota</taxon>
        <taxon>Pucciniomycotina</taxon>
        <taxon>Pucciniomycetes</taxon>
        <taxon>Pucciniales</taxon>
        <taxon>Pucciniaceae</taxon>
        <taxon>Puccinia</taxon>
    </lineage>
</organism>
<feature type="transmembrane region" description="Helical" evidence="4">
    <location>
        <begin position="212"/>
        <end position="230"/>
    </location>
</feature>
<dbReference type="Proteomes" id="UP000054564">
    <property type="component" value="Unassembled WGS sequence"/>
</dbReference>
<evidence type="ECO:0000256" key="5">
    <source>
        <dbReference type="SAM" id="MobiDB-lite"/>
    </source>
</evidence>
<evidence type="ECO:0000256" key="3">
    <source>
        <dbReference type="ARBA" id="ARBA00023136"/>
    </source>
</evidence>
<sequence length="267" mass="29742">MMSGESASASRPAIAQRIKPSIAESIFKTQKLSKNVFTTTTSTEEPTTATTTTISPSQSQLPFEMSHSEHQHHHHTMDHSSPTPEPQGMHMNHCSMNMVFNSEPIGTCIVFRQFYVSGTMALLFYLSLLFVIAIGYEYLRLASSRYERMIQVKLSGGVSKRASNLTSPRRVSSNENLIDNSTPNHSDAHNISPKLVGWGQISVPRSVQLTRSLFYVSNVALSFFLMLVVMTYNLQIILAVLIGAFVGHFIFHREITFGQPDKGMACH</sequence>
<keyword evidence="4" id="KW-0406">Ion transport</keyword>
<name>A0A0L0VK11_9BASI</name>
<accession>A0A0L0VK11</accession>
<dbReference type="AlphaFoldDB" id="A0A0L0VK11"/>
<keyword evidence="1 4" id="KW-0812">Transmembrane</keyword>
<evidence type="ECO:0000256" key="4">
    <source>
        <dbReference type="RuleBase" id="RU367022"/>
    </source>
</evidence>
<keyword evidence="3 4" id="KW-0472">Membrane</keyword>
<dbReference type="GO" id="GO:0016020">
    <property type="term" value="C:membrane"/>
    <property type="evidence" value="ECO:0007669"/>
    <property type="project" value="UniProtKB-SubCell"/>
</dbReference>
<evidence type="ECO:0000313" key="7">
    <source>
        <dbReference type="Proteomes" id="UP000054564"/>
    </source>
</evidence>
<keyword evidence="7" id="KW-1185">Reference proteome</keyword>
<dbReference type="Pfam" id="PF04145">
    <property type="entry name" value="Ctr"/>
    <property type="match status" value="1"/>
</dbReference>
<proteinExistence type="inferred from homology"/>
<dbReference type="STRING" id="1165861.A0A0L0VK11"/>
<feature type="region of interest" description="Disordered" evidence="5">
    <location>
        <begin position="38"/>
        <end position="90"/>
    </location>
</feature>
<gene>
    <name evidence="6" type="ORF">PSTG_07108</name>
</gene>
<dbReference type="PANTHER" id="PTHR12483:SF115">
    <property type="entry name" value="COPPER TRANSPORT PROTEIN"/>
    <property type="match status" value="1"/>
</dbReference>
<evidence type="ECO:0000256" key="2">
    <source>
        <dbReference type="ARBA" id="ARBA00022989"/>
    </source>
</evidence>
<comment type="similarity">
    <text evidence="4">Belongs to the copper transporter (Ctr) (TC 1.A.56) family. SLC31A subfamily.</text>
</comment>
<dbReference type="EMBL" id="AJIL01000044">
    <property type="protein sequence ID" value="KNE99615.1"/>
    <property type="molecule type" value="Genomic_DNA"/>
</dbReference>
<dbReference type="OrthoDB" id="161814at2759"/>
<dbReference type="PANTHER" id="PTHR12483">
    <property type="entry name" value="SOLUTE CARRIER FAMILY 31 COPPER TRANSPORTERS"/>
    <property type="match status" value="1"/>
</dbReference>
<keyword evidence="4" id="KW-0187">Copper transport</keyword>
<keyword evidence="4" id="KW-0813">Transport</keyword>
<keyword evidence="2 4" id="KW-1133">Transmembrane helix</keyword>